<organism evidence="3 4">
    <name type="scientific">Duncaniella freteri</name>
    <dbReference type="NCBI Taxonomy" id="2530391"/>
    <lineage>
        <taxon>Bacteria</taxon>
        <taxon>Pseudomonadati</taxon>
        <taxon>Bacteroidota</taxon>
        <taxon>Bacteroidia</taxon>
        <taxon>Bacteroidales</taxon>
        <taxon>Muribaculaceae</taxon>
        <taxon>Duncaniella</taxon>
    </lineage>
</organism>
<keyword evidence="1" id="KW-0732">Signal</keyword>
<feature type="signal peptide" evidence="1">
    <location>
        <begin position="1"/>
        <end position="21"/>
    </location>
</feature>
<dbReference type="EMBL" id="SJSA01000001">
    <property type="protein sequence ID" value="TGG39872.1"/>
    <property type="molecule type" value="Genomic_DNA"/>
</dbReference>
<dbReference type="InterPro" id="IPR025665">
    <property type="entry name" value="Beta-barrel_OMP_2"/>
</dbReference>
<feature type="chain" id="PRO_5021369477" evidence="1">
    <location>
        <begin position="22"/>
        <end position="237"/>
    </location>
</feature>
<comment type="caution">
    <text evidence="3">The sequence shown here is derived from an EMBL/GenBank/DDBJ whole genome shotgun (WGS) entry which is preliminary data.</text>
</comment>
<dbReference type="Pfam" id="PF13568">
    <property type="entry name" value="OMP_b-brl_2"/>
    <property type="match status" value="1"/>
</dbReference>
<name>A0A4Z0V8Z5_9BACT</name>
<dbReference type="RefSeq" id="WP_135470759.1">
    <property type="nucleotide sequence ID" value="NZ_CASJDB010000075.1"/>
</dbReference>
<gene>
    <name evidence="3" type="ORF">EZ315_03815</name>
</gene>
<evidence type="ECO:0000313" key="4">
    <source>
        <dbReference type="Proteomes" id="UP000297635"/>
    </source>
</evidence>
<proteinExistence type="predicted"/>
<evidence type="ECO:0000256" key="1">
    <source>
        <dbReference type="SAM" id="SignalP"/>
    </source>
</evidence>
<evidence type="ECO:0000313" key="3">
    <source>
        <dbReference type="EMBL" id="TGG39872.1"/>
    </source>
</evidence>
<dbReference type="AlphaFoldDB" id="A0A4Z0V8Z5"/>
<reference evidence="3 4" key="1">
    <citation type="submission" date="2019-02" db="EMBL/GenBank/DDBJ databases">
        <title>Isolation and identification of novel species under the genus Muribaculum.</title>
        <authorList>
            <person name="Miyake S."/>
            <person name="Ding Y."/>
            <person name="Low A."/>
            <person name="Soh M."/>
            <person name="Seedorf H."/>
        </authorList>
    </citation>
    <scope>NUCLEOTIDE SEQUENCE [LARGE SCALE GENOMIC DNA]</scope>
    <source>
        <strain evidence="3 4">TLL-A3</strain>
    </source>
</reference>
<accession>A0A4Z0V8Z5</accession>
<feature type="domain" description="Outer membrane protein beta-barrel" evidence="2">
    <location>
        <begin position="38"/>
        <end position="214"/>
    </location>
</feature>
<evidence type="ECO:0000259" key="2">
    <source>
        <dbReference type="Pfam" id="PF13568"/>
    </source>
</evidence>
<keyword evidence="4" id="KW-1185">Reference proteome</keyword>
<dbReference type="GeneID" id="82148907"/>
<dbReference type="Proteomes" id="UP000297635">
    <property type="component" value="Unassembled WGS sequence"/>
</dbReference>
<protein>
    <submittedName>
        <fullName evidence="3">PorT family protein</fullName>
    </submittedName>
</protein>
<sequence length="237" mass="26509">MKKLFVTAVAAVCAFGMSAQRASDSSEFSFWDGGQSEQKIIVGPRVGLNVSSLSVSNLEMDNDKSKIGFNVGVAVEFPIVRSFYINSGLFYTTKGIKFEYSDLDWSEKDTYNAGYLELPLYASYRLNFAEASQLQINFGPYFAYGVNGKIKYEENDEGDVSKYEYDLFGVADEDSDEEKGGIKRFDCGLGVGLGYTWNRIYLGFNYQFGLVNIADKKEWGNGKIKNSNFSISLGYNF</sequence>